<keyword evidence="1" id="KW-0812">Transmembrane</keyword>
<dbReference type="Pfam" id="PF07963">
    <property type="entry name" value="N_methyl"/>
    <property type="match status" value="1"/>
</dbReference>
<feature type="transmembrane region" description="Helical" evidence="1">
    <location>
        <begin position="12"/>
        <end position="32"/>
    </location>
</feature>
<keyword evidence="3" id="KW-1185">Reference proteome</keyword>
<proteinExistence type="predicted"/>
<dbReference type="NCBIfam" id="TIGR02532">
    <property type="entry name" value="IV_pilin_GFxxxE"/>
    <property type="match status" value="1"/>
</dbReference>
<dbReference type="Proteomes" id="UP001163726">
    <property type="component" value="Chromosome"/>
</dbReference>
<keyword evidence="1" id="KW-1133">Transmembrane helix</keyword>
<dbReference type="SUPFAM" id="SSF54523">
    <property type="entry name" value="Pili subunits"/>
    <property type="match status" value="1"/>
</dbReference>
<reference evidence="2" key="1">
    <citation type="submission" date="2022-10" db="EMBL/GenBank/DDBJ databases">
        <title>Catenovulum adriacola sp. nov. isolated in the Harbour of Susak.</title>
        <authorList>
            <person name="Schoch T."/>
            <person name="Reich S.J."/>
            <person name="Stoeferle S."/>
            <person name="Flaiz M."/>
            <person name="Kazda M."/>
            <person name="Riedel C.U."/>
            <person name="Duerre P."/>
        </authorList>
    </citation>
    <scope>NUCLEOTIDE SEQUENCE</scope>
    <source>
        <strain evidence="2">TS8</strain>
    </source>
</reference>
<accession>A0ABY7AN47</accession>
<dbReference type="InterPro" id="IPR045584">
    <property type="entry name" value="Pilin-like"/>
</dbReference>
<dbReference type="EMBL" id="CP109965">
    <property type="protein sequence ID" value="WAJ70066.1"/>
    <property type="molecule type" value="Genomic_DNA"/>
</dbReference>
<evidence type="ECO:0000313" key="3">
    <source>
        <dbReference type="Proteomes" id="UP001163726"/>
    </source>
</evidence>
<protein>
    <submittedName>
        <fullName evidence="2">Type II secretion system GspH family protein</fullName>
    </submittedName>
</protein>
<dbReference type="RefSeq" id="WP_268074365.1">
    <property type="nucleotide sequence ID" value="NZ_CP109965.1"/>
</dbReference>
<gene>
    <name evidence="2" type="ORF">OLW01_13115</name>
</gene>
<dbReference type="InterPro" id="IPR012902">
    <property type="entry name" value="N_methyl_site"/>
</dbReference>
<evidence type="ECO:0000256" key="1">
    <source>
        <dbReference type="SAM" id="Phobius"/>
    </source>
</evidence>
<name>A0ABY7AN47_9ALTE</name>
<keyword evidence="1" id="KW-0472">Membrane</keyword>
<sequence length="280" mass="31675">MYLPTRPKSSGFTLIELILVIVILAIVGTFSARFLGWGAQYYVDVTERQRVLDDSRFIVERLTRELRNALPYSLRVKTDASANYACLEYVPIITSGHYLTIPVNSSDNKLSLISPSTGNTLASGQNISIYPTNPDKVYNVLNQQTYRINSVEAVETDDDSQQINFANNINFASGSPAKRYYIWQTPVSYCLENNKIYRYQGYSAGVNQYNPTQLKALSGVSYHLMAQDVSNQLTTEPPFRLDSSGLIRHAQVALYLKFSRFTDNTEDMFFYHLVQVPNAP</sequence>
<evidence type="ECO:0000313" key="2">
    <source>
        <dbReference type="EMBL" id="WAJ70066.1"/>
    </source>
</evidence>
<organism evidence="2 3">
    <name type="scientific">Catenovulum adriaticum</name>
    <dbReference type="NCBI Taxonomy" id="2984846"/>
    <lineage>
        <taxon>Bacteria</taxon>
        <taxon>Pseudomonadati</taxon>
        <taxon>Pseudomonadota</taxon>
        <taxon>Gammaproteobacteria</taxon>
        <taxon>Alteromonadales</taxon>
        <taxon>Alteromonadaceae</taxon>
        <taxon>Catenovulum</taxon>
    </lineage>
</organism>